<evidence type="ECO:0000256" key="5">
    <source>
        <dbReference type="ARBA" id="ARBA00012483"/>
    </source>
</evidence>
<evidence type="ECO:0000256" key="6">
    <source>
        <dbReference type="ARBA" id="ARBA00022481"/>
    </source>
</evidence>
<accession>A0AAJ7X120</accession>
<keyword evidence="14" id="KW-0832">Ubl conjugation</keyword>
<evidence type="ECO:0000256" key="12">
    <source>
        <dbReference type="ARBA" id="ARBA00022786"/>
    </source>
</evidence>
<keyword evidence="13 26" id="KW-0862">Zinc</keyword>
<dbReference type="GO" id="GO:0061630">
    <property type="term" value="F:ubiquitin protein ligase activity"/>
    <property type="evidence" value="ECO:0007669"/>
    <property type="project" value="UniProtKB-EC"/>
</dbReference>
<name>A0AAJ7X120_PETMA</name>
<comment type="subcellular location">
    <subcellularLocation>
        <location evidence="3">Cytoplasm</location>
    </subcellularLocation>
    <subcellularLocation>
        <location evidence="2">Nucleus</location>
    </subcellularLocation>
</comment>
<comment type="function">
    <text evidence="18">Has E3 ubiquitin ligase activity, promoting ubiquitination and degradation of target proteins. Involved in activation of the JAK/STAT pathway. Catalyzes ubiquitination of methylated RBM15. Plays a role in quality control of translation of mitochondrial outer membrane-localized mRNA. As part of the PINK1-regulated signaling, upon mitochondria damage, ubiquitinates ABCE1 and thereby recruits autophagy receptors to the mitochondrial outer membrane to initiate mitophagy.</text>
</comment>
<dbReference type="FunFam" id="3.30.40.10:FF:000006">
    <property type="entry name" value="CCR4-NOT transcription complex subunit 4"/>
    <property type="match status" value="1"/>
</dbReference>
<dbReference type="FunFam" id="3.30.70.330:FF:000044">
    <property type="entry name" value="Putative ccr4-not transcription complex subunit 4"/>
    <property type="match status" value="1"/>
</dbReference>
<proteinExistence type="predicted"/>
<keyword evidence="6" id="KW-0488">Methylation</keyword>
<comment type="subunit">
    <text evidence="19">Interacts with CNOT1 via its C-terminus but does not stably associate with the CCR4-NOT complex. Interacts (via RING domain) with UBE2D2. Interacts with ABCE1, PINK1 and PELO.</text>
</comment>
<feature type="compositionally biased region" description="Pro residues" evidence="27">
    <location>
        <begin position="371"/>
        <end position="385"/>
    </location>
</feature>
<keyword evidence="9" id="KW-0808">Transferase</keyword>
<keyword evidence="8" id="KW-0597">Phosphoprotein</keyword>
<comment type="pathway">
    <text evidence="4">Protein modification; protein ubiquitination.</text>
</comment>
<dbReference type="KEGG" id="pmrn:116945663"/>
<dbReference type="AlphaFoldDB" id="A0AAJ7X120"/>
<feature type="compositionally biased region" description="Polar residues" evidence="27">
    <location>
        <begin position="277"/>
        <end position="292"/>
    </location>
</feature>
<dbReference type="InterPro" id="IPR012677">
    <property type="entry name" value="Nucleotide-bd_a/b_plait_sf"/>
</dbReference>
<dbReference type="PROSITE" id="PS50102">
    <property type="entry name" value="RRM"/>
    <property type="match status" value="1"/>
</dbReference>
<evidence type="ECO:0000256" key="3">
    <source>
        <dbReference type="ARBA" id="ARBA00004496"/>
    </source>
</evidence>
<dbReference type="InterPro" id="IPR035979">
    <property type="entry name" value="RBD_domain_sf"/>
</dbReference>
<evidence type="ECO:0000256" key="9">
    <source>
        <dbReference type="ARBA" id="ARBA00022679"/>
    </source>
</evidence>
<feature type="domain" description="RING-type" evidence="28">
    <location>
        <begin position="14"/>
        <end position="57"/>
    </location>
</feature>
<dbReference type="CDD" id="cd16618">
    <property type="entry name" value="mRING-HC-C4C4_CNOT4"/>
    <property type="match status" value="1"/>
</dbReference>
<dbReference type="GO" id="GO:0005829">
    <property type="term" value="C:cytosol"/>
    <property type="evidence" value="ECO:0007669"/>
    <property type="project" value="UniProtKB-ARBA"/>
</dbReference>
<evidence type="ECO:0000259" key="28">
    <source>
        <dbReference type="PROSITE" id="PS50089"/>
    </source>
</evidence>
<keyword evidence="17" id="KW-0539">Nucleus</keyword>
<organism evidence="31 32">
    <name type="scientific">Petromyzon marinus</name>
    <name type="common">Sea lamprey</name>
    <dbReference type="NCBI Taxonomy" id="7757"/>
    <lineage>
        <taxon>Eukaryota</taxon>
        <taxon>Metazoa</taxon>
        <taxon>Chordata</taxon>
        <taxon>Craniata</taxon>
        <taxon>Vertebrata</taxon>
        <taxon>Cyclostomata</taxon>
        <taxon>Hyperoartia</taxon>
        <taxon>Petromyzontiformes</taxon>
        <taxon>Petromyzontidae</taxon>
        <taxon>Petromyzon</taxon>
    </lineage>
</organism>
<dbReference type="Pfam" id="PF14570">
    <property type="entry name" value="zf-RING_4"/>
    <property type="match status" value="1"/>
</dbReference>
<evidence type="ECO:0000256" key="13">
    <source>
        <dbReference type="ARBA" id="ARBA00022833"/>
    </source>
</evidence>
<feature type="region of interest" description="Disordered" evidence="27">
    <location>
        <begin position="789"/>
        <end position="821"/>
    </location>
</feature>
<dbReference type="RefSeq" id="XP_032816083.1">
    <property type="nucleotide sequence ID" value="XM_032960192.1"/>
</dbReference>
<evidence type="ECO:0000256" key="8">
    <source>
        <dbReference type="ARBA" id="ARBA00022553"/>
    </source>
</evidence>
<feature type="region of interest" description="Disordered" evidence="27">
    <location>
        <begin position="245"/>
        <end position="412"/>
    </location>
</feature>
<dbReference type="InterPro" id="IPR001841">
    <property type="entry name" value="Znf_RING"/>
</dbReference>
<keyword evidence="16" id="KW-0175">Coiled coil</keyword>
<keyword evidence="31" id="KW-1185">Reference proteome</keyword>
<evidence type="ECO:0000256" key="21">
    <source>
        <dbReference type="ARBA" id="ARBA00075062"/>
    </source>
</evidence>
<feature type="domain" description="C3H1-type" evidence="30">
    <location>
        <begin position="190"/>
        <end position="217"/>
    </location>
</feature>
<feature type="compositionally biased region" description="Low complexity" evidence="27">
    <location>
        <begin position="402"/>
        <end position="412"/>
    </location>
</feature>
<evidence type="ECO:0000256" key="16">
    <source>
        <dbReference type="ARBA" id="ARBA00023054"/>
    </source>
</evidence>
<feature type="compositionally biased region" description="Pro residues" evidence="27">
    <location>
        <begin position="659"/>
        <end position="673"/>
    </location>
</feature>
<dbReference type="SUPFAM" id="SSF54928">
    <property type="entry name" value="RNA-binding domain, RBD"/>
    <property type="match status" value="1"/>
</dbReference>
<sequence length="821" mass="86588">MSASPVSGEEPSECPLCMEPLEIDDVHFFPCTCGYQICRFCWHRIRTDENGLCPACRKPYSENPAVYKPLSTEELQRIKSEKKQKQNERKHKLSENRKHLGSVRVVQRNLVFVVGLSQRLADHEVLKRPEYFGKFGKIHKVVVNNSTSYAGSQGPSASAYITYVRWEDALRAIQAVNNVQADGRTLKASLGTTKYCSYFLKSAQCPKPDCMYLHELGDEAASFTKEDMQAGKHQDYEQKLLSDLAKSGPAAPPATTNSSLLPPNAAPPPSCDKNGRGRQTGTFRPGSSNKENWPSLANPGSLASENGVGGEGSPSSTPSPDLSPEMHTTTEHRPPDNHTTDAQSNHQSSSSPTQSGSGNSADLDGGISLTPSPPPGLPSPRPAFDPVPGGVSAGIGLGLGGPESSQSLFSSSSNPFRHRLVGMGLPLPDLVPHTPDWLGAPSLSEPMPEAPFTSETIPVSSATDWQAAFGFGSSKTQDDDLGFDPFDVTSKALADLMEKELSLSCAPLTVSSVTAHGPPGFHNHHLHNRHAYAHANGLLGGHANGLLPAANGVAFVPARGYAARPSAALPLGFPLWNPARLAHHPHGAPGRQPPSPTASQPPTSSAASVPAYGVEPSLAARHGPGTDTDGASSDSHKEWQDSLRALLPNVNISFGGLPPGLPHGSNPPQPPGPHTAGTASGPGAAKVEPMWPGDNGWMDPAIITGIPACGGLVPECLDESPPHWLKSLQALTEQDCPLSPPPAPRTTGAPPPHYLTHTNPAAHAGMLRPGWGAVHPHANMAPFAGLGPLSRRTPPPGFQPALGPTNKPPADFLQSLATNQH</sequence>
<comment type="catalytic activity">
    <reaction evidence="1">
        <text>S-ubiquitinyl-[E2 ubiquitin-conjugating enzyme]-L-cysteine + [acceptor protein]-L-lysine = [E2 ubiquitin-conjugating enzyme]-L-cysteine + N(6)-ubiquitinyl-[acceptor protein]-L-lysine.</text>
        <dbReference type="EC" id="2.3.2.27"/>
    </reaction>
</comment>
<feature type="compositionally biased region" description="Gly residues" evidence="27">
    <location>
        <begin position="391"/>
        <end position="401"/>
    </location>
</feature>
<evidence type="ECO:0000256" key="22">
    <source>
        <dbReference type="ARBA" id="ARBA00077837"/>
    </source>
</evidence>
<evidence type="ECO:0000256" key="26">
    <source>
        <dbReference type="PROSITE-ProRule" id="PRU00723"/>
    </source>
</evidence>
<dbReference type="InterPro" id="IPR013083">
    <property type="entry name" value="Znf_RING/FYVE/PHD"/>
</dbReference>
<dbReference type="PROSITE" id="PS50089">
    <property type="entry name" value="ZF_RING_2"/>
    <property type="match status" value="1"/>
</dbReference>
<dbReference type="InterPro" id="IPR000571">
    <property type="entry name" value="Znf_CCCH"/>
</dbReference>
<dbReference type="Gene3D" id="3.30.40.10">
    <property type="entry name" value="Zinc/RING finger domain, C3HC4 (zinc finger)"/>
    <property type="match status" value="1"/>
</dbReference>
<evidence type="ECO:0000256" key="14">
    <source>
        <dbReference type="ARBA" id="ARBA00022843"/>
    </source>
</evidence>
<dbReference type="GO" id="GO:0008270">
    <property type="term" value="F:zinc ion binding"/>
    <property type="evidence" value="ECO:0007669"/>
    <property type="project" value="UniProtKB-KW"/>
</dbReference>
<evidence type="ECO:0000259" key="29">
    <source>
        <dbReference type="PROSITE" id="PS50102"/>
    </source>
</evidence>
<keyword evidence="15 25" id="KW-0694">RNA-binding</keyword>
<dbReference type="InterPro" id="IPR003954">
    <property type="entry name" value="RRM_euk-type"/>
</dbReference>
<dbReference type="Gene3D" id="3.30.70.330">
    <property type="match status" value="1"/>
</dbReference>
<dbReference type="PROSITE" id="PS50103">
    <property type="entry name" value="ZF_C3H1"/>
    <property type="match status" value="1"/>
</dbReference>
<evidence type="ECO:0000256" key="4">
    <source>
        <dbReference type="ARBA" id="ARBA00004906"/>
    </source>
</evidence>
<feature type="compositionally biased region" description="Low complexity" evidence="27">
    <location>
        <begin position="313"/>
        <end position="323"/>
    </location>
</feature>
<dbReference type="PANTHER" id="PTHR12603">
    <property type="entry name" value="CCR4-NOT TRANSCRIPTION COMPLEX RELATED"/>
    <property type="match status" value="1"/>
</dbReference>
<dbReference type="CDD" id="cd12438">
    <property type="entry name" value="RRM_CNOT4"/>
    <property type="match status" value="1"/>
</dbReference>
<evidence type="ECO:0000313" key="32">
    <source>
        <dbReference type="RefSeq" id="XP_032816083.1"/>
    </source>
</evidence>
<evidence type="ECO:0000256" key="2">
    <source>
        <dbReference type="ARBA" id="ARBA00004123"/>
    </source>
</evidence>
<feature type="region of interest" description="Disordered" evidence="27">
    <location>
        <begin position="650"/>
        <end position="692"/>
    </location>
</feature>
<dbReference type="CTD" id="4850"/>
<keyword evidence="7" id="KW-0963">Cytoplasm</keyword>
<protein>
    <recommendedName>
        <fullName evidence="20">CCR4-NOT transcription complex subunit 4</fullName>
        <ecNumber evidence="5">2.3.2.27</ecNumber>
    </recommendedName>
    <alternativeName>
        <fullName evidence="23">CCR4-associated factor 4</fullName>
    </alternativeName>
    <alternativeName>
        <fullName evidence="24">E3 ubiquitin-protein ligase CNOT4</fullName>
    </alternativeName>
    <alternativeName>
        <fullName evidence="21">Potential transcriptional repressor NOT4Hp</fullName>
    </alternativeName>
    <alternativeName>
        <fullName evidence="22">RING-type E3 ubiquitin transferase CNOT4</fullName>
    </alternativeName>
</protein>
<gene>
    <name evidence="32" type="primary">CNOT4</name>
</gene>
<keyword evidence="10 26" id="KW-0479">Metal-binding</keyword>
<dbReference type="GO" id="GO:0003723">
    <property type="term" value="F:RNA binding"/>
    <property type="evidence" value="ECO:0007669"/>
    <property type="project" value="UniProtKB-UniRule"/>
</dbReference>
<dbReference type="Proteomes" id="UP001318040">
    <property type="component" value="Chromosome 24"/>
</dbReference>
<feature type="domain" description="RRM" evidence="29">
    <location>
        <begin position="109"/>
        <end position="193"/>
    </location>
</feature>
<dbReference type="InterPro" id="IPR000504">
    <property type="entry name" value="RRM_dom"/>
</dbReference>
<keyword evidence="11 26" id="KW-0863">Zinc-finger</keyword>
<evidence type="ECO:0000256" key="17">
    <source>
        <dbReference type="ARBA" id="ARBA00023242"/>
    </source>
</evidence>
<dbReference type="GO" id="GO:0030014">
    <property type="term" value="C:CCR4-NOT complex"/>
    <property type="evidence" value="ECO:0007669"/>
    <property type="project" value="InterPro"/>
</dbReference>
<feature type="compositionally biased region" description="Basic and acidic residues" evidence="27">
    <location>
        <begin position="328"/>
        <end position="339"/>
    </location>
</feature>
<dbReference type="InterPro" id="IPR039515">
    <property type="entry name" value="NOT4_mRING-HC-C4C4"/>
</dbReference>
<evidence type="ECO:0000313" key="31">
    <source>
        <dbReference type="Proteomes" id="UP001318040"/>
    </source>
</evidence>
<evidence type="ECO:0000256" key="15">
    <source>
        <dbReference type="ARBA" id="ARBA00022884"/>
    </source>
</evidence>
<evidence type="ECO:0000256" key="11">
    <source>
        <dbReference type="ARBA" id="ARBA00022771"/>
    </source>
</evidence>
<feature type="compositionally biased region" description="Low complexity" evidence="27">
    <location>
        <begin position="597"/>
        <end position="608"/>
    </location>
</feature>
<dbReference type="PANTHER" id="PTHR12603:SF0">
    <property type="entry name" value="CCR4-NOT TRANSCRIPTION COMPLEX SUBUNIT 4"/>
    <property type="match status" value="1"/>
</dbReference>
<dbReference type="InterPro" id="IPR039780">
    <property type="entry name" value="Mot2"/>
</dbReference>
<dbReference type="EC" id="2.3.2.27" evidence="5"/>
<feature type="compositionally biased region" description="Low complexity" evidence="27">
    <location>
        <begin position="343"/>
        <end position="370"/>
    </location>
</feature>
<evidence type="ECO:0000256" key="20">
    <source>
        <dbReference type="ARBA" id="ARBA00071435"/>
    </source>
</evidence>
<evidence type="ECO:0000256" key="18">
    <source>
        <dbReference type="ARBA" id="ARBA00057081"/>
    </source>
</evidence>
<evidence type="ECO:0000256" key="25">
    <source>
        <dbReference type="PROSITE-ProRule" id="PRU00176"/>
    </source>
</evidence>
<evidence type="ECO:0000256" key="1">
    <source>
        <dbReference type="ARBA" id="ARBA00000900"/>
    </source>
</evidence>
<feature type="region of interest" description="Disordered" evidence="27">
    <location>
        <begin position="79"/>
        <end position="98"/>
    </location>
</feature>
<evidence type="ECO:0000256" key="24">
    <source>
        <dbReference type="ARBA" id="ARBA00083942"/>
    </source>
</evidence>
<keyword evidence="12" id="KW-0833">Ubl conjugation pathway</keyword>
<feature type="zinc finger region" description="C3H1-type" evidence="26">
    <location>
        <begin position="190"/>
        <end position="217"/>
    </location>
</feature>
<feature type="region of interest" description="Disordered" evidence="27">
    <location>
        <begin position="582"/>
        <end position="638"/>
    </location>
</feature>
<evidence type="ECO:0000256" key="27">
    <source>
        <dbReference type="SAM" id="MobiDB-lite"/>
    </source>
</evidence>
<dbReference type="GeneID" id="116945663"/>
<dbReference type="SMART" id="SM00361">
    <property type="entry name" value="RRM_1"/>
    <property type="match status" value="1"/>
</dbReference>
<evidence type="ECO:0000256" key="19">
    <source>
        <dbReference type="ARBA" id="ARBA00062432"/>
    </source>
</evidence>
<evidence type="ECO:0000259" key="30">
    <source>
        <dbReference type="PROSITE" id="PS50103"/>
    </source>
</evidence>
<reference evidence="32" key="1">
    <citation type="submission" date="2025-08" db="UniProtKB">
        <authorList>
            <consortium name="RefSeq"/>
        </authorList>
    </citation>
    <scope>IDENTIFICATION</scope>
    <source>
        <tissue evidence="32">Sperm</tissue>
    </source>
</reference>
<dbReference type="GO" id="GO:0016567">
    <property type="term" value="P:protein ubiquitination"/>
    <property type="evidence" value="ECO:0007669"/>
    <property type="project" value="TreeGrafter"/>
</dbReference>
<evidence type="ECO:0000256" key="7">
    <source>
        <dbReference type="ARBA" id="ARBA00022490"/>
    </source>
</evidence>
<evidence type="ECO:0000256" key="23">
    <source>
        <dbReference type="ARBA" id="ARBA00083547"/>
    </source>
</evidence>
<dbReference type="InterPro" id="IPR034261">
    <property type="entry name" value="CNOT4_RRM"/>
</dbReference>
<evidence type="ECO:0000256" key="10">
    <source>
        <dbReference type="ARBA" id="ARBA00022723"/>
    </source>
</evidence>
<dbReference type="GO" id="GO:0005634">
    <property type="term" value="C:nucleus"/>
    <property type="evidence" value="ECO:0007669"/>
    <property type="project" value="UniProtKB-SubCell"/>
</dbReference>
<dbReference type="SUPFAM" id="SSF57850">
    <property type="entry name" value="RING/U-box"/>
    <property type="match status" value="1"/>
</dbReference>